<dbReference type="Gene3D" id="3.40.50.720">
    <property type="entry name" value="NAD(P)-binding Rossmann-like Domain"/>
    <property type="match status" value="1"/>
</dbReference>
<dbReference type="InterPro" id="IPR001509">
    <property type="entry name" value="Epimerase_deHydtase"/>
</dbReference>
<organism evidence="2 3">
    <name type="scientific">Chryseobacterium piscium</name>
    <dbReference type="NCBI Taxonomy" id="333702"/>
    <lineage>
        <taxon>Bacteria</taxon>
        <taxon>Pseudomonadati</taxon>
        <taxon>Bacteroidota</taxon>
        <taxon>Flavobacteriia</taxon>
        <taxon>Flavobacteriales</taxon>
        <taxon>Weeksellaceae</taxon>
        <taxon>Chryseobacterium group</taxon>
        <taxon>Chryseobacterium</taxon>
    </lineage>
</organism>
<protein>
    <submittedName>
        <fullName evidence="2">Epimerase</fullName>
    </submittedName>
</protein>
<accession>A0A3D9B906</accession>
<dbReference type="InterPro" id="IPR036291">
    <property type="entry name" value="NAD(P)-bd_dom_sf"/>
</dbReference>
<comment type="caution">
    <text evidence="2">The sequence shown here is derived from an EMBL/GenBank/DDBJ whole genome shotgun (WGS) entry which is preliminary data.</text>
</comment>
<dbReference type="RefSeq" id="WP_115951742.1">
    <property type="nucleotide sequence ID" value="NZ_QNVS01000102.1"/>
</dbReference>
<dbReference type="InterPro" id="IPR051783">
    <property type="entry name" value="NAD(P)-dependent_oxidoreduct"/>
</dbReference>
<dbReference type="AlphaFoldDB" id="A0A3D9B906"/>
<sequence>MKITLFGASGFIGKNLIEELQQKYAVSQISVRKEGWKQDPFDSDIYINLIGKAHNHNGEAREEDFYQVNVNLLKDIFESFINSKAKLFIHISSIAALEEFESSHELTETDECNPDSWYGKSKRLAEEWLVTQNLPADKKLIIIRPPMVHGAGDKGSLGLLYKLISKGIPYPLSSFENKRSFISIDNFIFFINEIVNNAEKLPNGIYHIADDESISTSEIIEIIKQVEQKNAPNLSLPKFLVKAIAKVGDVLPIPLNSLRLKKMTSNLTVSNQKIKSALGIDKLPLSAEEGLIKTIKSFKKLNKN</sequence>
<evidence type="ECO:0000313" key="3">
    <source>
        <dbReference type="Proteomes" id="UP000256512"/>
    </source>
</evidence>
<dbReference type="PANTHER" id="PTHR48079">
    <property type="entry name" value="PROTEIN YEEZ"/>
    <property type="match status" value="1"/>
</dbReference>
<dbReference type="GO" id="GO:0004029">
    <property type="term" value="F:aldehyde dehydrogenase (NAD+) activity"/>
    <property type="evidence" value="ECO:0007669"/>
    <property type="project" value="TreeGrafter"/>
</dbReference>
<evidence type="ECO:0000313" key="2">
    <source>
        <dbReference type="EMBL" id="REC49869.1"/>
    </source>
</evidence>
<proteinExistence type="predicted"/>
<feature type="domain" description="NAD-dependent epimerase/dehydratase" evidence="1">
    <location>
        <begin position="3"/>
        <end position="209"/>
    </location>
</feature>
<dbReference type="Proteomes" id="UP000256512">
    <property type="component" value="Unassembled WGS sequence"/>
</dbReference>
<reference evidence="2 3" key="1">
    <citation type="journal article" date="2006" name="Int. J. Syst. Evol. Microbiol.">
        <title>Chryseobacterium piscium sp. nov., isolated from fish of the South Atlantic Ocean off South Africa.</title>
        <authorList>
            <person name="de Beer H."/>
            <person name="Hugo C.J."/>
            <person name="Jooste P.J."/>
            <person name="Vancanneyt M."/>
            <person name="Coenye T."/>
            <person name="Vandamme P."/>
        </authorList>
    </citation>
    <scope>NUCLEOTIDE SEQUENCE [LARGE SCALE GENOMIC DNA]</scope>
    <source>
        <strain evidence="2 3">CCUG 51923</strain>
    </source>
</reference>
<dbReference type="Pfam" id="PF01370">
    <property type="entry name" value="Epimerase"/>
    <property type="match status" value="1"/>
</dbReference>
<dbReference type="SUPFAM" id="SSF51735">
    <property type="entry name" value="NAD(P)-binding Rossmann-fold domains"/>
    <property type="match status" value="1"/>
</dbReference>
<dbReference type="EMBL" id="QNVS01000102">
    <property type="protein sequence ID" value="REC49869.1"/>
    <property type="molecule type" value="Genomic_DNA"/>
</dbReference>
<evidence type="ECO:0000259" key="1">
    <source>
        <dbReference type="Pfam" id="PF01370"/>
    </source>
</evidence>
<keyword evidence="3" id="KW-1185">Reference proteome</keyword>
<dbReference type="GO" id="GO:0005737">
    <property type="term" value="C:cytoplasm"/>
    <property type="evidence" value="ECO:0007669"/>
    <property type="project" value="TreeGrafter"/>
</dbReference>
<name>A0A3D9B906_9FLAO</name>
<dbReference type="PANTHER" id="PTHR48079:SF6">
    <property type="entry name" value="NAD(P)-BINDING DOMAIN-CONTAINING PROTEIN-RELATED"/>
    <property type="match status" value="1"/>
</dbReference>
<gene>
    <name evidence="2" type="ORF">DRF62_19295</name>
</gene>